<protein>
    <submittedName>
        <fullName evidence="1">Uncharacterized protein</fullName>
    </submittedName>
</protein>
<evidence type="ECO:0000313" key="2">
    <source>
        <dbReference type="Proteomes" id="UP000217696"/>
    </source>
</evidence>
<proteinExistence type="predicted"/>
<accession>A0A0U5B4Q6</accession>
<name>A0A0U5B4Q6_9BACL</name>
<evidence type="ECO:0000313" key="1">
    <source>
        <dbReference type="EMBL" id="BAU29666.1"/>
    </source>
</evidence>
<gene>
    <name evidence="1" type="ORF">CB4_03903</name>
</gene>
<dbReference type="Proteomes" id="UP000217696">
    <property type="component" value="Chromosome"/>
</dbReference>
<organism evidence="1 2">
    <name type="scientific">Aneurinibacillus soli</name>
    <dbReference type="NCBI Taxonomy" id="1500254"/>
    <lineage>
        <taxon>Bacteria</taxon>
        <taxon>Bacillati</taxon>
        <taxon>Bacillota</taxon>
        <taxon>Bacilli</taxon>
        <taxon>Bacillales</taxon>
        <taxon>Paenibacillaceae</taxon>
        <taxon>Aneurinibacillus group</taxon>
        <taxon>Aneurinibacillus</taxon>
    </lineage>
</organism>
<dbReference type="KEGG" id="asoc:CB4_03903"/>
<dbReference type="EMBL" id="AP017312">
    <property type="protein sequence ID" value="BAU29666.1"/>
    <property type="molecule type" value="Genomic_DNA"/>
</dbReference>
<dbReference type="AlphaFoldDB" id="A0A0U5B4Q6"/>
<dbReference type="OrthoDB" id="2867859at2"/>
<reference evidence="1 2" key="1">
    <citation type="submission" date="2015-12" db="EMBL/GenBank/DDBJ databases">
        <title>Genome sequence of Aneurinibacillus soli.</title>
        <authorList>
            <person name="Lee J.S."/>
            <person name="Lee K.C."/>
            <person name="Kim K.K."/>
            <person name="Lee B.W."/>
        </authorList>
    </citation>
    <scope>NUCLEOTIDE SEQUENCE [LARGE SCALE GENOMIC DNA]</scope>
    <source>
        <strain evidence="1 2">CB4</strain>
    </source>
</reference>
<dbReference type="RefSeq" id="WP_096467322.1">
    <property type="nucleotide sequence ID" value="NZ_AP017312.1"/>
</dbReference>
<sequence length="232" mass="27709">MKKSIVLNIVLFFLIMNISHFVIAEEIDKKKEERQKCSKYEWHGWNEGYDIGLTSGKMIEKNETIRRLLNAGFTDKDIMKYADVSAKDLENMKRVLEETNGKLPEDPDYSRWLEKHWWKWKYGVDVEVRWPRTAREVKMERVIMSNLSPAIQRAIQEHYGKPKPFECPQLIELEPLPEYGTEDGTFKFKLKVRVRAEQDEVMMWFDNAHSNYYKLLSIQTRHLKEQEPIPCH</sequence>
<keyword evidence="2" id="KW-1185">Reference proteome</keyword>